<accession>A0A1I3NR79</accession>
<dbReference type="STRING" id="1150112.SAMN04487893_103175"/>
<reference evidence="2" key="1">
    <citation type="submission" date="2016-10" db="EMBL/GenBank/DDBJ databases">
        <authorList>
            <person name="Varghese N."/>
            <person name="Submissions S."/>
        </authorList>
    </citation>
    <scope>NUCLEOTIDE SEQUENCE [LARGE SCALE GENOMIC DNA]</scope>
    <source>
        <strain evidence="2">DSM 26542</strain>
    </source>
</reference>
<dbReference type="AlphaFoldDB" id="A0A1I3NR79"/>
<organism evidence="1 2">
    <name type="scientific">Myroides guanonis</name>
    <dbReference type="NCBI Taxonomy" id="1150112"/>
    <lineage>
        <taxon>Bacteria</taxon>
        <taxon>Pseudomonadati</taxon>
        <taxon>Bacteroidota</taxon>
        <taxon>Flavobacteriia</taxon>
        <taxon>Flavobacteriales</taxon>
        <taxon>Flavobacteriaceae</taxon>
        <taxon>Myroides</taxon>
    </lineage>
</organism>
<name>A0A1I3NR79_9FLAO</name>
<sequence length="43" mass="5387">MFRNLFYYLAFFMNLLENVNKIKINYNFICYWVCISICEMDVF</sequence>
<keyword evidence="2" id="KW-1185">Reference proteome</keyword>
<protein>
    <submittedName>
        <fullName evidence="1">Uncharacterized protein</fullName>
    </submittedName>
</protein>
<proteinExistence type="predicted"/>
<dbReference type="Proteomes" id="UP000243887">
    <property type="component" value="Unassembled WGS sequence"/>
</dbReference>
<evidence type="ECO:0000313" key="2">
    <source>
        <dbReference type="Proteomes" id="UP000243887"/>
    </source>
</evidence>
<dbReference type="EMBL" id="FORU01000003">
    <property type="protein sequence ID" value="SFJ11793.1"/>
    <property type="molecule type" value="Genomic_DNA"/>
</dbReference>
<gene>
    <name evidence="1" type="ORF">SAMN04487893_103175</name>
</gene>
<evidence type="ECO:0000313" key="1">
    <source>
        <dbReference type="EMBL" id="SFJ11793.1"/>
    </source>
</evidence>